<dbReference type="HOGENOM" id="CLU_926896_0_0_5"/>
<feature type="chain" id="PRO_5004168173" description="Peptidase domain protein" evidence="1">
    <location>
        <begin position="26"/>
        <end position="294"/>
    </location>
</feature>
<dbReference type="Proteomes" id="UP000001964">
    <property type="component" value="Chromosome"/>
</dbReference>
<dbReference type="OrthoDB" id="5973611at2"/>
<evidence type="ECO:0000256" key="1">
    <source>
        <dbReference type="SAM" id="SignalP"/>
    </source>
</evidence>
<gene>
    <name evidence="2" type="ordered locus">Mmar10_2594</name>
</gene>
<reference evidence="2 3" key="1">
    <citation type="submission" date="2006-08" db="EMBL/GenBank/DDBJ databases">
        <title>Complete sequence of Maricaulis maris MCS10.</title>
        <authorList>
            <consortium name="US DOE Joint Genome Institute"/>
            <person name="Copeland A."/>
            <person name="Lucas S."/>
            <person name="Lapidus A."/>
            <person name="Barry K."/>
            <person name="Detter J.C."/>
            <person name="Glavina del Rio T."/>
            <person name="Hammon N."/>
            <person name="Israni S."/>
            <person name="Dalin E."/>
            <person name="Tice H."/>
            <person name="Pitluck S."/>
            <person name="Saunders E."/>
            <person name="Brettin T."/>
            <person name="Bruce D."/>
            <person name="Han C."/>
            <person name="Tapia R."/>
            <person name="Gilna P."/>
            <person name="Schmutz J."/>
            <person name="Larimer F."/>
            <person name="Land M."/>
            <person name="Hauser L."/>
            <person name="Kyrpides N."/>
            <person name="Mikhailova N."/>
            <person name="Viollier P."/>
            <person name="Stephens C."/>
            <person name="Richardson P."/>
        </authorList>
    </citation>
    <scope>NUCLEOTIDE SEQUENCE [LARGE SCALE GENOMIC DNA]</scope>
    <source>
        <strain evidence="2 3">MCS10</strain>
    </source>
</reference>
<evidence type="ECO:0000313" key="2">
    <source>
        <dbReference type="EMBL" id="ABI66880.1"/>
    </source>
</evidence>
<dbReference type="KEGG" id="mmr:Mmar10_2594"/>
<evidence type="ECO:0008006" key="4">
    <source>
        <dbReference type="Google" id="ProtNLM"/>
    </source>
</evidence>
<name>Q0ALG3_MARMM</name>
<dbReference type="RefSeq" id="WP_011644524.1">
    <property type="nucleotide sequence ID" value="NC_008347.1"/>
</dbReference>
<protein>
    <recommendedName>
        <fullName evidence="4">Peptidase domain protein</fullName>
    </recommendedName>
</protein>
<accession>Q0ALG3</accession>
<dbReference type="eggNOG" id="COG3591">
    <property type="taxonomic scope" value="Bacteria"/>
</dbReference>
<evidence type="ECO:0000313" key="3">
    <source>
        <dbReference type="Proteomes" id="UP000001964"/>
    </source>
</evidence>
<sequence precursor="true">MHRQTIMAASLSVMALVALAGHASAQTANDDPTSGILSLDPAQGPQRFDMSITAGGDIDADDLGRDCAGDISDAPSLRLRYGSGGDTLRIIATSNTDTSLVIQTPAGDWLCNDDAMGGLDPIISLSSPAAGDYAIWVGRVSSFWGSGDAEPVELTLLDIDGDAATRRYLPTPATLELSAGFLPSEIGVHVTANGAVRPRAWDYRCGAAASETSALNLTYDGNGAGLTIRAEAQADVTLLVRAPDGSFECNDELESVDFVSIPSAETGQYTIWVGPQTDEARRSLVPTRLILSEF</sequence>
<dbReference type="EMBL" id="CP000449">
    <property type="protein sequence ID" value="ABI66880.1"/>
    <property type="molecule type" value="Genomic_DNA"/>
</dbReference>
<proteinExistence type="predicted"/>
<organism evidence="2 3">
    <name type="scientific">Maricaulis maris (strain MCS10)</name>
    <name type="common">Caulobacter maris</name>
    <dbReference type="NCBI Taxonomy" id="394221"/>
    <lineage>
        <taxon>Bacteria</taxon>
        <taxon>Pseudomonadati</taxon>
        <taxon>Pseudomonadota</taxon>
        <taxon>Alphaproteobacteria</taxon>
        <taxon>Maricaulales</taxon>
        <taxon>Maricaulaceae</taxon>
        <taxon>Maricaulis</taxon>
    </lineage>
</organism>
<keyword evidence="1" id="KW-0732">Signal</keyword>
<keyword evidence="3" id="KW-1185">Reference proteome</keyword>
<dbReference type="AlphaFoldDB" id="Q0ALG3"/>
<feature type="signal peptide" evidence="1">
    <location>
        <begin position="1"/>
        <end position="25"/>
    </location>
</feature>